<name>A0A1M6P5P1_9FIRM</name>
<evidence type="ECO:0000313" key="2">
    <source>
        <dbReference type="EMBL" id="SHK03261.1"/>
    </source>
</evidence>
<organism evidence="2 3">
    <name type="scientific">Hespellia stercorisuis DSM 15480</name>
    <dbReference type="NCBI Taxonomy" id="1121950"/>
    <lineage>
        <taxon>Bacteria</taxon>
        <taxon>Bacillati</taxon>
        <taxon>Bacillota</taxon>
        <taxon>Clostridia</taxon>
        <taxon>Lachnospirales</taxon>
        <taxon>Lachnospiraceae</taxon>
        <taxon>Hespellia</taxon>
    </lineage>
</organism>
<reference evidence="2 3" key="1">
    <citation type="submission" date="2016-11" db="EMBL/GenBank/DDBJ databases">
        <authorList>
            <person name="Jaros S."/>
            <person name="Januszkiewicz K."/>
            <person name="Wedrychowicz H."/>
        </authorList>
    </citation>
    <scope>NUCLEOTIDE SEQUENCE [LARGE SCALE GENOMIC DNA]</scope>
    <source>
        <strain evidence="2 3">DSM 15480</strain>
    </source>
</reference>
<accession>A0A1M6P5P1</accession>
<dbReference type="SUPFAM" id="SSF109604">
    <property type="entry name" value="HD-domain/PDEase-like"/>
    <property type="match status" value="1"/>
</dbReference>
<dbReference type="EMBL" id="FQZY01000026">
    <property type="protein sequence ID" value="SHK03261.1"/>
    <property type="molecule type" value="Genomic_DNA"/>
</dbReference>
<dbReference type="Pfam" id="PF01966">
    <property type="entry name" value="HD"/>
    <property type="match status" value="1"/>
</dbReference>
<dbReference type="Proteomes" id="UP000184301">
    <property type="component" value="Unassembled WGS sequence"/>
</dbReference>
<dbReference type="InterPro" id="IPR006674">
    <property type="entry name" value="HD_domain"/>
</dbReference>
<feature type="domain" description="HD" evidence="1">
    <location>
        <begin position="52"/>
        <end position="128"/>
    </location>
</feature>
<dbReference type="Gene3D" id="1.10.3210.10">
    <property type="entry name" value="Hypothetical protein af1432"/>
    <property type="match status" value="1"/>
</dbReference>
<keyword evidence="3" id="KW-1185">Reference proteome</keyword>
<dbReference type="STRING" id="1121950.SAMN02745243_02025"/>
<evidence type="ECO:0000259" key="1">
    <source>
        <dbReference type="Pfam" id="PF01966"/>
    </source>
</evidence>
<proteinExistence type="predicted"/>
<dbReference type="AlphaFoldDB" id="A0A1M6P5P1"/>
<protein>
    <recommendedName>
        <fullName evidence="1">HD domain-containing protein</fullName>
    </recommendedName>
</protein>
<sequence length="165" mass="19256">MSFGFQQRIEAEMENVNSAWDEAFYESIRDIAEHPVVLRMKLYPHHGNSSCYDHCLNVAYYNYQVCRKFNLDAVSAARGGMLHDLFLYDWHTHTAKTGDHFHGLTHPKAALKNAAKFFKLNRIEKDVIKNHMWPVTVLSIPRTKEGWVTTFVDKYCGAFETSRRR</sequence>
<gene>
    <name evidence="2" type="ORF">SAMN02745243_02025</name>
</gene>
<evidence type="ECO:0000313" key="3">
    <source>
        <dbReference type="Proteomes" id="UP000184301"/>
    </source>
</evidence>